<dbReference type="SUPFAM" id="SSF52518">
    <property type="entry name" value="Thiamin diphosphate-binding fold (THDP-binding)"/>
    <property type="match status" value="1"/>
</dbReference>
<dbReference type="Pfam" id="PF00456">
    <property type="entry name" value="Transketolase_N"/>
    <property type="match status" value="1"/>
</dbReference>
<dbReference type="AlphaFoldDB" id="A0A381VWE8"/>
<comment type="cofactor">
    <cofactor evidence="1">
        <name>thiamine diphosphate</name>
        <dbReference type="ChEBI" id="CHEBI:58937"/>
    </cofactor>
</comment>
<evidence type="ECO:0000256" key="1">
    <source>
        <dbReference type="ARBA" id="ARBA00001964"/>
    </source>
</evidence>
<keyword evidence="3" id="KW-0786">Thiamine pyrophosphate</keyword>
<comment type="similarity">
    <text evidence="2">Belongs to the transketolase family.</text>
</comment>
<dbReference type="PANTHER" id="PTHR47514:SF1">
    <property type="entry name" value="TRANSKETOLASE N-TERMINAL SECTION-RELATED"/>
    <property type="match status" value="1"/>
</dbReference>
<organism evidence="5">
    <name type="scientific">marine metagenome</name>
    <dbReference type="NCBI Taxonomy" id="408172"/>
    <lineage>
        <taxon>unclassified sequences</taxon>
        <taxon>metagenomes</taxon>
        <taxon>ecological metagenomes</taxon>
    </lineage>
</organism>
<reference evidence="5" key="1">
    <citation type="submission" date="2018-05" db="EMBL/GenBank/DDBJ databases">
        <authorList>
            <person name="Lanie J.A."/>
            <person name="Ng W.-L."/>
            <person name="Kazmierczak K.M."/>
            <person name="Andrzejewski T.M."/>
            <person name="Davidsen T.M."/>
            <person name="Wayne K.J."/>
            <person name="Tettelin H."/>
            <person name="Glass J.I."/>
            <person name="Rusch D."/>
            <person name="Podicherti R."/>
            <person name="Tsui H.-C.T."/>
            <person name="Winkler M.E."/>
        </authorList>
    </citation>
    <scope>NUCLEOTIDE SEQUENCE</scope>
</reference>
<evidence type="ECO:0000313" key="5">
    <source>
        <dbReference type="EMBL" id="SVA43977.1"/>
    </source>
</evidence>
<dbReference type="EMBL" id="UINC01009830">
    <property type="protein sequence ID" value="SVA43977.1"/>
    <property type="molecule type" value="Genomic_DNA"/>
</dbReference>
<gene>
    <name evidence="5" type="ORF">METZ01_LOCUS96831</name>
</gene>
<evidence type="ECO:0000259" key="4">
    <source>
        <dbReference type="Pfam" id="PF00456"/>
    </source>
</evidence>
<accession>A0A381VWE8</accession>
<dbReference type="PANTHER" id="PTHR47514">
    <property type="entry name" value="TRANSKETOLASE N-TERMINAL SECTION-RELATED"/>
    <property type="match status" value="1"/>
</dbReference>
<proteinExistence type="inferred from homology"/>
<feature type="domain" description="Transketolase N-terminal" evidence="4">
    <location>
        <begin position="95"/>
        <end position="270"/>
    </location>
</feature>
<name>A0A381VWE8_9ZZZZ</name>
<dbReference type="Gene3D" id="3.40.50.970">
    <property type="match status" value="1"/>
</dbReference>
<dbReference type="InterPro" id="IPR005474">
    <property type="entry name" value="Transketolase_N"/>
</dbReference>
<dbReference type="InterPro" id="IPR029061">
    <property type="entry name" value="THDP-binding"/>
</dbReference>
<sequence length="309" mass="34719">MNLNNAIKKNWSWIEECQRISAGIRRRVLEHTITHGGYLSQACSSAEIFSLLYGQIMRLGRSEGPSIPLPFLGSPSKTNQKPTSGMIYNGRRDPNLDRFFLSPTHYALTLYATLIETGRLEESSLDQFNVDGSSLEMIGSEHSPGHETNGGSFGQTISQAAGVAWARRAKGDTGKVWVFLSDGECQEGQTWEAIMSMAFHKINNIKIVVDVNGQQVDGRTADVMNLEPLFDKFSSFGACTKQVDGHNLPALRKALETSHDDRPLVVLAQTLPYKGMEILKERYPHLHYVRFKDEPERDRYKQQLTRLES</sequence>
<evidence type="ECO:0000256" key="3">
    <source>
        <dbReference type="ARBA" id="ARBA00023052"/>
    </source>
</evidence>
<evidence type="ECO:0000256" key="2">
    <source>
        <dbReference type="ARBA" id="ARBA00007131"/>
    </source>
</evidence>
<protein>
    <recommendedName>
        <fullName evidence="4">Transketolase N-terminal domain-containing protein</fullName>
    </recommendedName>
</protein>